<dbReference type="AlphaFoldDB" id="A0A2S9YJ75"/>
<sequence length="251" mass="26940">MLDDLLGQLAADAGSPRKALILLGVPVELLGAWGQGPIVGTDATAMWFAARPPETLRRITLLPRVRPLRGDEYLDLADAVGGLALAGDGALDPARLRNRYTIDRVPWLSMVADLLGQVVADAGSIERASTVLAVPLDTLTTWVRWLVSGGSSYAASSRWPVAPVGDRPQAAAYLDLAEAVERGAIDGDNAIDPPEVSDSYTVQLDSWERMQTDLLDQLINDAGSVRNAAKVLSVPRSTLTAWRRRARKAKP</sequence>
<evidence type="ECO:0000313" key="2">
    <source>
        <dbReference type="Proteomes" id="UP000238823"/>
    </source>
</evidence>
<organism evidence="1 2">
    <name type="scientific">Enhygromyxa salina</name>
    <dbReference type="NCBI Taxonomy" id="215803"/>
    <lineage>
        <taxon>Bacteria</taxon>
        <taxon>Pseudomonadati</taxon>
        <taxon>Myxococcota</taxon>
        <taxon>Polyangia</taxon>
        <taxon>Nannocystales</taxon>
        <taxon>Nannocystaceae</taxon>
        <taxon>Enhygromyxa</taxon>
    </lineage>
</organism>
<evidence type="ECO:0000313" key="1">
    <source>
        <dbReference type="EMBL" id="PRQ05121.1"/>
    </source>
</evidence>
<protein>
    <submittedName>
        <fullName evidence="1">Uncharacterized protein</fullName>
    </submittedName>
</protein>
<comment type="caution">
    <text evidence="1">The sequence shown here is derived from an EMBL/GenBank/DDBJ whole genome shotgun (WGS) entry which is preliminary data.</text>
</comment>
<proteinExistence type="predicted"/>
<gene>
    <name evidence="1" type="ORF">ENSA7_47500</name>
</gene>
<reference evidence="1 2" key="1">
    <citation type="submission" date="2018-03" db="EMBL/GenBank/DDBJ databases">
        <title>Draft Genome Sequences of the Obligatory Marine Myxobacteria Enhygromyxa salina SWB007.</title>
        <authorList>
            <person name="Poehlein A."/>
            <person name="Moghaddam J.A."/>
            <person name="Harms H."/>
            <person name="Alanjari M."/>
            <person name="Koenig G.M."/>
            <person name="Daniel R."/>
            <person name="Schaeberle T.F."/>
        </authorList>
    </citation>
    <scope>NUCLEOTIDE SEQUENCE [LARGE SCALE GENOMIC DNA]</scope>
    <source>
        <strain evidence="1 2">SWB007</strain>
    </source>
</reference>
<dbReference type="Proteomes" id="UP000238823">
    <property type="component" value="Unassembled WGS sequence"/>
</dbReference>
<accession>A0A2S9YJ75</accession>
<dbReference type="EMBL" id="PVNL01000097">
    <property type="protein sequence ID" value="PRQ05121.1"/>
    <property type="molecule type" value="Genomic_DNA"/>
</dbReference>
<name>A0A2S9YJ75_9BACT</name>